<dbReference type="EMBL" id="CP042239">
    <property type="protein sequence ID" value="QDX26998.1"/>
    <property type="molecule type" value="Genomic_DNA"/>
</dbReference>
<dbReference type="Pfam" id="PF09994">
    <property type="entry name" value="T6SS_Tle1-like_cat"/>
    <property type="match status" value="1"/>
</dbReference>
<accession>A0A518RHQ5</accession>
<sequence>MTKSPRPAAFRGPRNLVLCCDGTSNEPGPAATNVVRLFRALDKDDTQLVYYDPGIGTTGILNLWKRRTDRAKALLAQATGYGLDAHVTDAYRFLCERYLPGDRISIFGFSRGAYTARVVAGLVYLVGLLRAEQTNIAEFALKAYKQSADEDELAVGWRFARSLETRRVPIHFLGLWDTVGSMIAPLKDRVGLGLTHLPYTRTNPSVAIVRHAMAIDERRRMFRLNGWRAGPYAPDPFASSTAAQDALEVWFAGGHGDVGGGHPELESGLAKHSLLWMAGEAHSAGLRFDTATLNRICHGQRRANGELVHCPADAMGPIHQQPAGGWWIPEWIPKRARMKEWPERRDLLGYYLPAGEPRAVPDDAVIHRSVQVRCDAGDYTPTNLPPHGKLRVVDTQVLSGKMS</sequence>
<dbReference type="PANTHER" id="PTHR33840">
    <property type="match status" value="1"/>
</dbReference>
<organism evidence="2 3">
    <name type="scientific">Sphingomonas suaedae</name>
    <dbReference type="NCBI Taxonomy" id="2599297"/>
    <lineage>
        <taxon>Bacteria</taxon>
        <taxon>Pseudomonadati</taxon>
        <taxon>Pseudomonadota</taxon>
        <taxon>Alphaproteobacteria</taxon>
        <taxon>Sphingomonadales</taxon>
        <taxon>Sphingomonadaceae</taxon>
        <taxon>Sphingomonas</taxon>
    </lineage>
</organism>
<dbReference type="SUPFAM" id="SSF53474">
    <property type="entry name" value="alpha/beta-Hydrolases"/>
    <property type="match status" value="1"/>
</dbReference>
<name>A0A518RHQ5_9SPHN</name>
<dbReference type="InterPro" id="IPR029058">
    <property type="entry name" value="AB_hydrolase_fold"/>
</dbReference>
<protein>
    <submittedName>
        <fullName evidence="2">DUF2235 domain-containing protein</fullName>
    </submittedName>
</protein>
<dbReference type="OrthoDB" id="4378831at2"/>
<keyword evidence="3" id="KW-1185">Reference proteome</keyword>
<dbReference type="PANTHER" id="PTHR33840:SF1">
    <property type="entry name" value="TLE1 PHOSPHOLIPASE DOMAIN-CONTAINING PROTEIN"/>
    <property type="match status" value="1"/>
</dbReference>
<feature type="domain" description="T6SS Phospholipase effector Tle1-like catalytic" evidence="1">
    <location>
        <begin position="14"/>
        <end position="279"/>
    </location>
</feature>
<dbReference type="KEGG" id="ssua:FPZ54_13955"/>
<dbReference type="RefSeq" id="WP_145848149.1">
    <property type="nucleotide sequence ID" value="NZ_CP042239.1"/>
</dbReference>
<reference evidence="2 3" key="1">
    <citation type="submission" date="2019-07" db="EMBL/GenBank/DDBJ databases">
        <title>Sphingomonas alkalisoli sp. nov., isolated from rhizosphere soil of Suaedae salsa.</title>
        <authorList>
            <person name="Zhang H."/>
            <person name="Xu L."/>
            <person name="Zhang J.-X."/>
            <person name="Sun J.-Q."/>
        </authorList>
    </citation>
    <scope>NUCLEOTIDE SEQUENCE [LARGE SCALE GENOMIC DNA]</scope>
    <source>
        <strain evidence="2 3">XS-10</strain>
    </source>
</reference>
<evidence type="ECO:0000313" key="3">
    <source>
        <dbReference type="Proteomes" id="UP000318055"/>
    </source>
</evidence>
<gene>
    <name evidence="2" type="ORF">FPZ54_13955</name>
</gene>
<dbReference type="Proteomes" id="UP000318055">
    <property type="component" value="Chromosome"/>
</dbReference>
<evidence type="ECO:0000313" key="2">
    <source>
        <dbReference type="EMBL" id="QDX26998.1"/>
    </source>
</evidence>
<dbReference type="AlphaFoldDB" id="A0A518RHQ5"/>
<dbReference type="InterPro" id="IPR018712">
    <property type="entry name" value="Tle1-like_cat"/>
</dbReference>
<evidence type="ECO:0000259" key="1">
    <source>
        <dbReference type="Pfam" id="PF09994"/>
    </source>
</evidence>
<proteinExistence type="predicted"/>